<evidence type="ECO:0000313" key="4">
    <source>
        <dbReference type="EMBL" id="AUH72609.1"/>
    </source>
</evidence>
<gene>
    <name evidence="3" type="ORF">CAB17_11475</name>
    <name evidence="4" type="ORF">CAB17_11505</name>
</gene>
<name>A0A2H5FM28_9GAMM</name>
<keyword evidence="2" id="KW-0812">Transmembrane</keyword>
<evidence type="ECO:0000256" key="1">
    <source>
        <dbReference type="SAM" id="MobiDB-lite"/>
    </source>
</evidence>
<sequence>MNAINNSDSVIESKQSSEQHPGCSNHISRKSSQVWKLGVGLLLCSALIVSELVTIPLLNHSVPFAITLALVVPIL</sequence>
<accession>A0A2H5FM28</accession>
<dbReference type="RefSeq" id="WP_101900215.1">
    <property type="nucleotide sequence ID" value="NZ_CP025491.2"/>
</dbReference>
<feature type="transmembrane region" description="Helical" evidence="2">
    <location>
        <begin position="37"/>
        <end position="58"/>
    </location>
</feature>
<keyword evidence="2" id="KW-0472">Membrane</keyword>
<dbReference type="KEGG" id="lsh:CAB17_11505"/>
<feature type="compositionally biased region" description="Polar residues" evidence="1">
    <location>
        <begin position="1"/>
        <end position="19"/>
    </location>
</feature>
<evidence type="ECO:0000313" key="3">
    <source>
        <dbReference type="EMBL" id="AUH72605.1"/>
    </source>
</evidence>
<feature type="region of interest" description="Disordered" evidence="1">
    <location>
        <begin position="1"/>
        <end position="26"/>
    </location>
</feature>
<keyword evidence="5" id="KW-1185">Reference proteome</keyword>
<evidence type="ECO:0000313" key="5">
    <source>
        <dbReference type="Proteomes" id="UP000234343"/>
    </source>
</evidence>
<organism evidence="3 5">
    <name type="scientific">Legionella sainthelensi</name>
    <dbReference type="NCBI Taxonomy" id="28087"/>
    <lineage>
        <taxon>Bacteria</taxon>
        <taxon>Pseudomonadati</taxon>
        <taxon>Pseudomonadota</taxon>
        <taxon>Gammaproteobacteria</taxon>
        <taxon>Legionellales</taxon>
        <taxon>Legionellaceae</taxon>
        <taxon>Legionella</taxon>
    </lineage>
</organism>
<evidence type="ECO:0000256" key="2">
    <source>
        <dbReference type="SAM" id="Phobius"/>
    </source>
</evidence>
<dbReference type="Proteomes" id="UP000234343">
    <property type="component" value="Chromosome"/>
</dbReference>
<dbReference type="EMBL" id="CP025491">
    <property type="protein sequence ID" value="AUH72605.1"/>
    <property type="molecule type" value="Genomic_DNA"/>
</dbReference>
<protein>
    <submittedName>
        <fullName evidence="3">Uncharacterized protein</fullName>
    </submittedName>
</protein>
<dbReference type="KEGG" id="lsh:CAB17_11475"/>
<dbReference type="EMBL" id="CP025491">
    <property type="protein sequence ID" value="AUH72609.1"/>
    <property type="molecule type" value="Genomic_DNA"/>
</dbReference>
<proteinExistence type="predicted"/>
<keyword evidence="2" id="KW-1133">Transmembrane helix</keyword>
<dbReference type="AlphaFoldDB" id="A0A2H5FM28"/>
<reference evidence="3 5" key="1">
    <citation type="submission" date="2017-12" db="EMBL/GenBank/DDBJ databases">
        <title>Legionella sainthelensi LA01-117, whole genome sequence of a clinical isolate from New Zealand.</title>
        <authorList>
            <person name="Cree S.L."/>
            <person name="Slow S."/>
            <person name="Kennedy M.A."/>
            <person name="Murdoch D.R."/>
            <person name="Biggs P.J."/>
            <person name="Anderson T."/>
        </authorList>
    </citation>
    <scope>NUCLEOTIDE SEQUENCE [LARGE SCALE GENOMIC DNA]</scope>
    <source>
        <strain evidence="3 5">LA01-117</strain>
    </source>
</reference>